<dbReference type="PANTHER" id="PTHR42732:SF1">
    <property type="entry name" value="BETA-MANNOSIDASE"/>
    <property type="match status" value="1"/>
</dbReference>
<feature type="domain" description="Glycoside hydrolase family 2 immunoglobulin-like beta-sandwich" evidence="4">
    <location>
        <begin position="185"/>
        <end position="277"/>
    </location>
</feature>
<protein>
    <submittedName>
        <fullName evidence="8">DUF4982 domain-containing protein</fullName>
    </submittedName>
</protein>
<dbReference type="InterPro" id="IPR006102">
    <property type="entry name" value="Ig-like_GH2"/>
</dbReference>
<dbReference type="InterPro" id="IPR013783">
    <property type="entry name" value="Ig-like_fold"/>
</dbReference>
<dbReference type="InterPro" id="IPR032311">
    <property type="entry name" value="DUF4982"/>
</dbReference>
<dbReference type="AlphaFoldDB" id="A0A949K7R6"/>
<feature type="domain" description="Glycoside hydrolase family 2 catalytic" evidence="5">
    <location>
        <begin position="319"/>
        <end position="394"/>
    </location>
</feature>
<evidence type="ECO:0000256" key="3">
    <source>
        <dbReference type="ARBA" id="ARBA00023295"/>
    </source>
</evidence>
<dbReference type="RefSeq" id="WP_238721858.1">
    <property type="nucleotide sequence ID" value="NZ_JAHQCW010000018.1"/>
</dbReference>
<evidence type="ECO:0000256" key="2">
    <source>
        <dbReference type="ARBA" id="ARBA00022801"/>
    </source>
</evidence>
<organism evidence="8 9">
    <name type="scientific">Diplocloster agilis</name>
    <dbReference type="NCBI Taxonomy" id="2850323"/>
    <lineage>
        <taxon>Bacteria</taxon>
        <taxon>Bacillati</taxon>
        <taxon>Bacillota</taxon>
        <taxon>Clostridia</taxon>
        <taxon>Lachnospirales</taxon>
        <taxon>Lachnospiraceae</taxon>
        <taxon>Diplocloster</taxon>
    </lineage>
</organism>
<proteinExistence type="inferred from homology"/>
<sequence>MKFYKDQPGVWCLNRGWKFKETDCKDLPCGIRHDDIYDYTKAGGAKGPAELSFDDSDWKPVSLPHDWVTGKSFDAQASPNHGYKKRGTGWYRLKFRLSEEDRNQQILLEFEGLSSKAFIYINGTLCKRQFYGYNSFCVDITDMVCFAPAVNLLAVRIEADAWEGWWYEGAGIYRNVWMVKKSPVHIAYQGVYVKPEQQADGTWKLDVETEVENSFGQEREMKLEAALYLDGNKKQELPCVSGTVPGYERIRYHQSIIVKQADIWNTENPVLYEVRSVCSVTNGEQAAGPNEITSPDTSFESQDYLNTRFGFRTIRLDADTGFWLNGENMKLRGFCCHQDHAGTGVAVPYALKEYRIRRLKKLGANAYRCAHNPDPEILDICDRLGMLVMEENRTFSSDEDTLAQVRGIIRNARNHPSVILYSIFNEEPLQGTLRGGRMAGRLRRAVHEMDSTRPVLGAFNGGYLEEEGAALSLDAVGINYNPMRYDEFHRKFPNIPLVGSETASAYMVRGEYENDEERHKIASYDESCAPWGDTHRDAWRWIMERQFVAGGFIWTGFDYRGEPTPFEWPSVATFFGTYDSCGFPKEACYLYQAFWTNEPMVHLAAPWGQGSMPGEPVKVLIISNCQEVEITVNGRLVQRKPADRYQPELIHVPYESGNLKAVGFRDGKPVAEHTLTAARKAYALRIETSGTQLRGDGLDALVVNVCAVDEEGNVVSDADQTVSFEISGGAELIGTGNGDPNSHEPDTAPYRKLFHGYAQAVIRNCGLDTVYIRVTAEGLKEDSVSLPVRRIPHIPYVEEAKDTVVEGWRMYHQLLDRRPDTLFSADVNDRNSFEPIEFHGRPQSEFTGKLNKFGVYQTRLSLTENHGNRYLYFPDIKGQVWVYLNDEQAAERVLQTLGAMKVEIPAAFGKTGICTVVIRNQNTENREAGICAPVILSEDNGLTPEE</sequence>
<dbReference type="InterPro" id="IPR017853">
    <property type="entry name" value="GH"/>
</dbReference>
<evidence type="ECO:0000259" key="5">
    <source>
        <dbReference type="Pfam" id="PF02836"/>
    </source>
</evidence>
<feature type="domain" description="Glycoside hydrolase family 2" evidence="7">
    <location>
        <begin position="684"/>
        <end position="784"/>
    </location>
</feature>
<dbReference type="Gene3D" id="2.60.40.10">
    <property type="entry name" value="Immunoglobulins"/>
    <property type="match status" value="3"/>
</dbReference>
<dbReference type="SUPFAM" id="SSF49303">
    <property type="entry name" value="beta-Galactosidase/glucuronidase domain"/>
    <property type="match status" value="1"/>
</dbReference>
<dbReference type="GO" id="GO:0004553">
    <property type="term" value="F:hydrolase activity, hydrolyzing O-glycosyl compounds"/>
    <property type="evidence" value="ECO:0007669"/>
    <property type="project" value="InterPro"/>
</dbReference>
<dbReference type="GO" id="GO:0005975">
    <property type="term" value="P:carbohydrate metabolic process"/>
    <property type="evidence" value="ECO:0007669"/>
    <property type="project" value="InterPro"/>
</dbReference>
<evidence type="ECO:0000313" key="9">
    <source>
        <dbReference type="Proteomes" id="UP000712157"/>
    </source>
</evidence>
<dbReference type="Proteomes" id="UP000712157">
    <property type="component" value="Unassembled WGS sequence"/>
</dbReference>
<dbReference type="SUPFAM" id="SSF51445">
    <property type="entry name" value="(Trans)glycosidases"/>
    <property type="match status" value="1"/>
</dbReference>
<feature type="domain" description="DUF4982" evidence="6">
    <location>
        <begin position="614"/>
        <end position="671"/>
    </location>
</feature>
<dbReference type="InterPro" id="IPR040605">
    <property type="entry name" value="Glyco_hydro2_dom5"/>
</dbReference>
<dbReference type="PANTHER" id="PTHR42732">
    <property type="entry name" value="BETA-GALACTOSIDASE"/>
    <property type="match status" value="1"/>
</dbReference>
<reference evidence="8" key="1">
    <citation type="submission" date="2021-06" db="EMBL/GenBank/DDBJ databases">
        <title>Description of novel taxa of the family Lachnospiraceae.</title>
        <authorList>
            <person name="Chaplin A.V."/>
            <person name="Sokolova S.R."/>
            <person name="Pikina A.P."/>
            <person name="Korzhanova M."/>
            <person name="Belova V."/>
            <person name="Korostin D."/>
            <person name="Efimov B.A."/>
        </authorList>
    </citation>
    <scope>NUCLEOTIDE SEQUENCE</scope>
    <source>
        <strain evidence="8">ASD5720</strain>
    </source>
</reference>
<dbReference type="InterPro" id="IPR006103">
    <property type="entry name" value="Glyco_hydro_2_cat"/>
</dbReference>
<comment type="caution">
    <text evidence="8">The sequence shown here is derived from an EMBL/GenBank/DDBJ whole genome shotgun (WGS) entry which is preliminary data.</text>
</comment>
<dbReference type="Gene3D" id="3.20.20.80">
    <property type="entry name" value="Glycosidases"/>
    <property type="match status" value="1"/>
</dbReference>
<keyword evidence="9" id="KW-1185">Reference proteome</keyword>
<gene>
    <name evidence="8" type="ORF">KTH89_11970</name>
</gene>
<evidence type="ECO:0000259" key="4">
    <source>
        <dbReference type="Pfam" id="PF00703"/>
    </source>
</evidence>
<dbReference type="InterPro" id="IPR051913">
    <property type="entry name" value="GH2_Domain-Containing"/>
</dbReference>
<name>A0A949K7R6_9FIRM</name>
<dbReference type="InterPro" id="IPR008979">
    <property type="entry name" value="Galactose-bd-like_sf"/>
</dbReference>
<evidence type="ECO:0000256" key="1">
    <source>
        <dbReference type="ARBA" id="ARBA00007401"/>
    </source>
</evidence>
<dbReference type="SUPFAM" id="SSF49785">
    <property type="entry name" value="Galactose-binding domain-like"/>
    <property type="match status" value="1"/>
</dbReference>
<dbReference type="Gene3D" id="2.60.120.260">
    <property type="entry name" value="Galactose-binding domain-like"/>
    <property type="match status" value="1"/>
</dbReference>
<dbReference type="Pfam" id="PF00703">
    <property type="entry name" value="Glyco_hydro_2"/>
    <property type="match status" value="1"/>
</dbReference>
<dbReference type="EMBL" id="JAHQCW010000018">
    <property type="protein sequence ID" value="MBU9737257.1"/>
    <property type="molecule type" value="Genomic_DNA"/>
</dbReference>
<accession>A0A949K7R6</accession>
<dbReference type="Pfam" id="PF16355">
    <property type="entry name" value="DUF4982"/>
    <property type="match status" value="1"/>
</dbReference>
<keyword evidence="2" id="KW-0378">Hydrolase</keyword>
<comment type="similarity">
    <text evidence="1">Belongs to the glycosyl hydrolase 2 family.</text>
</comment>
<evidence type="ECO:0000259" key="7">
    <source>
        <dbReference type="Pfam" id="PF18565"/>
    </source>
</evidence>
<dbReference type="Pfam" id="PF02836">
    <property type="entry name" value="Glyco_hydro_2_C"/>
    <property type="match status" value="2"/>
</dbReference>
<evidence type="ECO:0000259" key="6">
    <source>
        <dbReference type="Pfam" id="PF16355"/>
    </source>
</evidence>
<keyword evidence="3" id="KW-0326">Glycosidase</keyword>
<evidence type="ECO:0000313" key="8">
    <source>
        <dbReference type="EMBL" id="MBU9737257.1"/>
    </source>
</evidence>
<dbReference type="InterPro" id="IPR036156">
    <property type="entry name" value="Beta-gal/glucu_dom_sf"/>
</dbReference>
<feature type="domain" description="Glycoside hydrolase family 2 catalytic" evidence="5">
    <location>
        <begin position="401"/>
        <end position="474"/>
    </location>
</feature>
<dbReference type="Pfam" id="PF18565">
    <property type="entry name" value="Glyco_hydro2_C5"/>
    <property type="match status" value="1"/>
</dbReference>